<dbReference type="GO" id="GO:0005524">
    <property type="term" value="F:ATP binding"/>
    <property type="evidence" value="ECO:0007669"/>
    <property type="project" value="UniProtKB-KW"/>
</dbReference>
<accession>A0AA49Q001</accession>
<dbReference type="Pfam" id="PF00512">
    <property type="entry name" value="HisKA"/>
    <property type="match status" value="1"/>
</dbReference>
<evidence type="ECO:0000256" key="14">
    <source>
        <dbReference type="SAM" id="Phobius"/>
    </source>
</evidence>
<keyword evidence="5" id="KW-0808">Transferase</keyword>
<dbReference type="AlphaFoldDB" id="A0AA49Q001"/>
<dbReference type="EMBL" id="CP120682">
    <property type="protein sequence ID" value="WKN40280.1"/>
    <property type="molecule type" value="Genomic_DNA"/>
</dbReference>
<dbReference type="EC" id="2.7.13.3" evidence="3"/>
<evidence type="ECO:0000256" key="12">
    <source>
        <dbReference type="PROSITE-ProRule" id="PRU00169"/>
    </source>
</evidence>
<feature type="domain" description="Response regulatory" evidence="16">
    <location>
        <begin position="458"/>
        <end position="574"/>
    </location>
</feature>
<evidence type="ECO:0000256" key="8">
    <source>
        <dbReference type="ARBA" id="ARBA00022840"/>
    </source>
</evidence>
<dbReference type="InterPro" id="IPR004358">
    <property type="entry name" value="Sig_transdc_His_kin-like_C"/>
</dbReference>
<dbReference type="InterPro" id="IPR036890">
    <property type="entry name" value="HATPase_C_sf"/>
</dbReference>
<dbReference type="Pfam" id="PF00072">
    <property type="entry name" value="Response_reg"/>
    <property type="match status" value="1"/>
</dbReference>
<evidence type="ECO:0000313" key="17">
    <source>
        <dbReference type="EMBL" id="WKN40280.1"/>
    </source>
</evidence>
<dbReference type="CDD" id="cd00082">
    <property type="entry name" value="HisKA"/>
    <property type="match status" value="1"/>
</dbReference>
<dbReference type="SMART" id="SM00387">
    <property type="entry name" value="HATPase_c"/>
    <property type="match status" value="1"/>
</dbReference>
<dbReference type="SMART" id="SM00388">
    <property type="entry name" value="HisKA"/>
    <property type="match status" value="1"/>
</dbReference>
<keyword evidence="11" id="KW-0131">Cell cycle</keyword>
<dbReference type="InterPro" id="IPR036097">
    <property type="entry name" value="HisK_dim/P_sf"/>
</dbReference>
<dbReference type="Gene3D" id="3.40.50.2300">
    <property type="match status" value="1"/>
</dbReference>
<evidence type="ECO:0000256" key="5">
    <source>
        <dbReference type="ARBA" id="ARBA00022679"/>
    </source>
</evidence>
<evidence type="ECO:0000256" key="9">
    <source>
        <dbReference type="ARBA" id="ARBA00023012"/>
    </source>
</evidence>
<feature type="coiled-coil region" evidence="13">
    <location>
        <begin position="140"/>
        <end position="174"/>
    </location>
</feature>
<dbReference type="GO" id="GO:0005886">
    <property type="term" value="C:plasma membrane"/>
    <property type="evidence" value="ECO:0007669"/>
    <property type="project" value="TreeGrafter"/>
</dbReference>
<evidence type="ECO:0000256" key="4">
    <source>
        <dbReference type="ARBA" id="ARBA00022553"/>
    </source>
</evidence>
<keyword evidence="13" id="KW-0175">Coiled coil</keyword>
<evidence type="ECO:0000259" key="16">
    <source>
        <dbReference type="PROSITE" id="PS50110"/>
    </source>
</evidence>
<dbReference type="PROSITE" id="PS50110">
    <property type="entry name" value="RESPONSE_REGULATORY"/>
    <property type="match status" value="1"/>
</dbReference>
<keyword evidence="8 17" id="KW-0067">ATP-binding</keyword>
<reference evidence="17" key="1">
    <citation type="journal article" date="2023" name="Comput. Struct. Biotechnol. J.">
        <title>Discovery of a novel marine Bacteroidetes with a rich repertoire of carbohydrate-active enzymes.</title>
        <authorList>
            <person name="Chen B."/>
            <person name="Liu G."/>
            <person name="Chen Q."/>
            <person name="Wang H."/>
            <person name="Liu L."/>
            <person name="Tang K."/>
        </authorList>
    </citation>
    <scope>NUCLEOTIDE SEQUENCE</scope>
    <source>
        <strain evidence="17">TK19036</strain>
    </source>
</reference>
<dbReference type="PROSITE" id="PS50109">
    <property type="entry name" value="HIS_KIN"/>
    <property type="match status" value="1"/>
</dbReference>
<evidence type="ECO:0000256" key="6">
    <source>
        <dbReference type="ARBA" id="ARBA00022741"/>
    </source>
</evidence>
<dbReference type="PANTHER" id="PTHR43047">
    <property type="entry name" value="TWO-COMPONENT HISTIDINE PROTEIN KINASE"/>
    <property type="match status" value="1"/>
</dbReference>
<evidence type="ECO:0000256" key="7">
    <source>
        <dbReference type="ARBA" id="ARBA00022777"/>
    </source>
</evidence>
<dbReference type="InterPro" id="IPR003594">
    <property type="entry name" value="HATPase_dom"/>
</dbReference>
<keyword evidence="7" id="KW-0418">Kinase</keyword>
<dbReference type="InterPro" id="IPR003661">
    <property type="entry name" value="HisK_dim/P_dom"/>
</dbReference>
<evidence type="ECO:0000259" key="15">
    <source>
        <dbReference type="PROSITE" id="PS50109"/>
    </source>
</evidence>
<keyword evidence="14" id="KW-0812">Transmembrane</keyword>
<feature type="domain" description="Histidine kinase" evidence="15">
    <location>
        <begin position="213"/>
        <end position="434"/>
    </location>
</feature>
<keyword evidence="6" id="KW-0547">Nucleotide-binding</keyword>
<proteinExistence type="predicted"/>
<dbReference type="GO" id="GO:0009927">
    <property type="term" value="F:histidine phosphotransfer kinase activity"/>
    <property type="evidence" value="ECO:0007669"/>
    <property type="project" value="TreeGrafter"/>
</dbReference>
<dbReference type="Pfam" id="PF02518">
    <property type="entry name" value="HATPase_c"/>
    <property type="match status" value="1"/>
</dbReference>
<dbReference type="SUPFAM" id="SSF52172">
    <property type="entry name" value="CheY-like"/>
    <property type="match status" value="1"/>
</dbReference>
<protein>
    <recommendedName>
        <fullName evidence="3">histidine kinase</fullName>
        <ecNumber evidence="3">2.7.13.3</ecNumber>
    </recommendedName>
</protein>
<evidence type="ECO:0000256" key="2">
    <source>
        <dbReference type="ARBA" id="ARBA00004370"/>
    </source>
</evidence>
<sequence length="587" mass="66718">MSLLFLLPVYINYLQKHSLAKLLFLTLFNIEVIFYACVLGKSITVQMMGVVLLGFPWLLFSRSEILLKKITLTFPIIAIIILEVYDYSVLSPLDYTGASQTYVRWLMMLIICFFNILVIYLFANDNYQLLDTTHRQNEELIASKEELTQSEEELRVLNAQLAHHQTKLEETVEQRTLALRQKEAHLQKVLQEVQESKGHAEAANQAKSQFLANMSHEIRTPLNAIIGFTEIMLLDSQEQPLSDDSATYLNHIRASGKHLSELINNILDLSKIESGKLTLSLELVDLKQLLRTIYGINRAKAIEKGVLLSYRCDDNLPQYIETDRTKLNQILMNLVSNAVKFTPKNKQVELWAYRKGNDIIFSVIDEGTGIPAERQQHIFEPFEQADNTITRQYGGTGLGLSIAKKLAKMLSGEIKLASTEGKGSTFVFQLPLIMAEGFPEPEKDNGEQELHMFSENNTVLVVEDNILNQKMIRFLFKKLGLNVHIANDGEEGLLMIQKLKPDLVFMDIHMPIMDGFEVIMHIRQMPAFSDLPIVILSADAFKTQKERALALGVSDYLTKPVEMDALFPVLLQHLERAMDDTTSQKVN</sequence>
<dbReference type="CDD" id="cd17546">
    <property type="entry name" value="REC_hyHK_CKI1_RcsC-like"/>
    <property type="match status" value="1"/>
</dbReference>
<comment type="subcellular location">
    <subcellularLocation>
        <location evidence="2">Membrane</location>
    </subcellularLocation>
</comment>
<dbReference type="SUPFAM" id="SSF55874">
    <property type="entry name" value="ATPase domain of HSP90 chaperone/DNA topoisomerase II/histidine kinase"/>
    <property type="match status" value="1"/>
</dbReference>
<dbReference type="PRINTS" id="PR00344">
    <property type="entry name" value="BCTRLSENSOR"/>
</dbReference>
<dbReference type="SUPFAM" id="SSF47384">
    <property type="entry name" value="Homodimeric domain of signal transducing histidine kinase"/>
    <property type="match status" value="1"/>
</dbReference>
<dbReference type="Gene3D" id="3.30.565.10">
    <property type="entry name" value="Histidine kinase-like ATPase, C-terminal domain"/>
    <property type="match status" value="1"/>
</dbReference>
<feature type="modified residue" description="4-aspartylphosphate" evidence="12">
    <location>
        <position position="507"/>
    </location>
</feature>
<dbReference type="GO" id="GO:0000155">
    <property type="term" value="F:phosphorelay sensor kinase activity"/>
    <property type="evidence" value="ECO:0007669"/>
    <property type="project" value="InterPro"/>
</dbReference>
<evidence type="ECO:0000256" key="10">
    <source>
        <dbReference type="ARBA" id="ARBA00023136"/>
    </source>
</evidence>
<dbReference type="PANTHER" id="PTHR43047:SF72">
    <property type="entry name" value="OSMOSENSING HISTIDINE PROTEIN KINASE SLN1"/>
    <property type="match status" value="1"/>
</dbReference>
<dbReference type="InterPro" id="IPR001789">
    <property type="entry name" value="Sig_transdc_resp-reg_receiver"/>
</dbReference>
<dbReference type="InterPro" id="IPR005467">
    <property type="entry name" value="His_kinase_dom"/>
</dbReference>
<evidence type="ECO:0000256" key="3">
    <source>
        <dbReference type="ARBA" id="ARBA00012438"/>
    </source>
</evidence>
<organism evidence="17">
    <name type="scientific">Roseihalotalea indica</name>
    <dbReference type="NCBI Taxonomy" id="2867963"/>
    <lineage>
        <taxon>Bacteria</taxon>
        <taxon>Pseudomonadati</taxon>
        <taxon>Bacteroidota</taxon>
        <taxon>Cytophagia</taxon>
        <taxon>Cytophagales</taxon>
        <taxon>Catalimonadaceae</taxon>
        <taxon>Roseihalotalea</taxon>
    </lineage>
</organism>
<name>A0AA49Q001_9BACT</name>
<feature type="transmembrane region" description="Helical" evidence="14">
    <location>
        <begin position="102"/>
        <end position="123"/>
    </location>
</feature>
<dbReference type="FunFam" id="1.10.287.130:FF:000038">
    <property type="entry name" value="Sensory transduction histidine kinase"/>
    <property type="match status" value="1"/>
</dbReference>
<keyword evidence="9" id="KW-0902">Two-component regulatory system</keyword>
<keyword evidence="4 12" id="KW-0597">Phosphoprotein</keyword>
<keyword evidence="14" id="KW-1133">Transmembrane helix</keyword>
<reference evidence="17" key="2">
    <citation type="journal article" date="2024" name="Antonie Van Leeuwenhoek">
        <title>Roseihalotalea indica gen. nov., sp. nov., a halophilic Bacteroidetes from mesopelagic Southwest Indian Ocean with higher carbohydrate metabolic potential.</title>
        <authorList>
            <person name="Chen B."/>
            <person name="Zhang M."/>
            <person name="Lin D."/>
            <person name="Ye J."/>
            <person name="Tang K."/>
        </authorList>
    </citation>
    <scope>NUCLEOTIDE SEQUENCE</scope>
    <source>
        <strain evidence="17">TK19036</strain>
    </source>
</reference>
<gene>
    <name evidence="17" type="ORF">K4G66_16430</name>
</gene>
<keyword evidence="10 14" id="KW-0472">Membrane</keyword>
<dbReference type="SMART" id="SM00448">
    <property type="entry name" value="REC"/>
    <property type="match status" value="1"/>
</dbReference>
<feature type="transmembrane region" description="Helical" evidence="14">
    <location>
        <begin position="32"/>
        <end position="60"/>
    </location>
</feature>
<evidence type="ECO:0000256" key="1">
    <source>
        <dbReference type="ARBA" id="ARBA00000085"/>
    </source>
</evidence>
<dbReference type="CDD" id="cd16922">
    <property type="entry name" value="HATPase_EvgS-ArcB-TorS-like"/>
    <property type="match status" value="1"/>
</dbReference>
<dbReference type="InterPro" id="IPR011006">
    <property type="entry name" value="CheY-like_superfamily"/>
</dbReference>
<evidence type="ECO:0000256" key="11">
    <source>
        <dbReference type="ARBA" id="ARBA00023306"/>
    </source>
</evidence>
<comment type="catalytic activity">
    <reaction evidence="1">
        <text>ATP + protein L-histidine = ADP + protein N-phospho-L-histidine.</text>
        <dbReference type="EC" id="2.7.13.3"/>
    </reaction>
</comment>
<feature type="transmembrane region" description="Helical" evidence="14">
    <location>
        <begin position="72"/>
        <end position="90"/>
    </location>
</feature>
<dbReference type="FunFam" id="3.30.565.10:FF:000010">
    <property type="entry name" value="Sensor histidine kinase RcsC"/>
    <property type="match status" value="1"/>
</dbReference>
<evidence type="ECO:0000256" key="13">
    <source>
        <dbReference type="SAM" id="Coils"/>
    </source>
</evidence>
<dbReference type="Gene3D" id="1.10.287.130">
    <property type="match status" value="1"/>
</dbReference>